<dbReference type="PROSITE" id="PS51192">
    <property type="entry name" value="HELICASE_ATP_BIND_1"/>
    <property type="match status" value="1"/>
</dbReference>
<keyword evidence="1 6" id="KW-0547">Nucleotide-binding</keyword>
<dbReference type="EC" id="3.6.4.13" evidence="7"/>
<keyword evidence="4 6" id="KW-0067">ATP-binding</keyword>
<feature type="domain" description="Helicase C-terminal" evidence="10">
    <location>
        <begin position="385"/>
        <end position="543"/>
    </location>
</feature>
<dbReference type="InterPro" id="IPR025313">
    <property type="entry name" value="SPB4-like_CTE"/>
</dbReference>
<name>A0ABD2Q8M9_9PLAT</name>
<evidence type="ECO:0000259" key="9">
    <source>
        <dbReference type="PROSITE" id="PS51192"/>
    </source>
</evidence>
<comment type="catalytic activity">
    <reaction evidence="7">
        <text>ATP + H2O = ADP + phosphate + H(+)</text>
        <dbReference type="Rhea" id="RHEA:13065"/>
        <dbReference type="ChEBI" id="CHEBI:15377"/>
        <dbReference type="ChEBI" id="CHEBI:15378"/>
        <dbReference type="ChEBI" id="CHEBI:30616"/>
        <dbReference type="ChEBI" id="CHEBI:43474"/>
        <dbReference type="ChEBI" id="CHEBI:456216"/>
        <dbReference type="EC" id="3.6.4.13"/>
    </reaction>
</comment>
<evidence type="ECO:0000256" key="2">
    <source>
        <dbReference type="ARBA" id="ARBA00022801"/>
    </source>
</evidence>
<dbReference type="SMART" id="SM00490">
    <property type="entry name" value="HELICc"/>
    <property type="match status" value="1"/>
</dbReference>
<feature type="region of interest" description="Disordered" evidence="8">
    <location>
        <begin position="671"/>
        <end position="690"/>
    </location>
</feature>
<comment type="similarity">
    <text evidence="6">Belongs to the DEAD box helicase family.</text>
</comment>
<evidence type="ECO:0000256" key="5">
    <source>
        <dbReference type="ARBA" id="ARBA00022884"/>
    </source>
</evidence>
<dbReference type="SMART" id="SM00487">
    <property type="entry name" value="DEXDc"/>
    <property type="match status" value="1"/>
</dbReference>
<evidence type="ECO:0000256" key="6">
    <source>
        <dbReference type="RuleBase" id="RU000492"/>
    </source>
</evidence>
<evidence type="ECO:0000256" key="3">
    <source>
        <dbReference type="ARBA" id="ARBA00022806"/>
    </source>
</evidence>
<dbReference type="PANTHER" id="PTHR24031">
    <property type="entry name" value="RNA HELICASE"/>
    <property type="match status" value="1"/>
</dbReference>
<evidence type="ECO:0000256" key="8">
    <source>
        <dbReference type="SAM" id="MobiDB-lite"/>
    </source>
</evidence>
<dbReference type="InterPro" id="IPR000629">
    <property type="entry name" value="RNA-helicase_DEAD-box_CS"/>
</dbReference>
<dbReference type="Proteomes" id="UP001626550">
    <property type="component" value="Unassembled WGS sequence"/>
</dbReference>
<organism evidence="11 12">
    <name type="scientific">Cichlidogyrus casuarinus</name>
    <dbReference type="NCBI Taxonomy" id="1844966"/>
    <lineage>
        <taxon>Eukaryota</taxon>
        <taxon>Metazoa</taxon>
        <taxon>Spiralia</taxon>
        <taxon>Lophotrochozoa</taxon>
        <taxon>Platyhelminthes</taxon>
        <taxon>Monogenea</taxon>
        <taxon>Monopisthocotylea</taxon>
        <taxon>Dactylogyridea</taxon>
        <taxon>Ancyrocephalidae</taxon>
        <taxon>Cichlidogyrus</taxon>
    </lineage>
</organism>
<dbReference type="SUPFAM" id="SSF52540">
    <property type="entry name" value="P-loop containing nucleoside triphosphate hydrolases"/>
    <property type="match status" value="1"/>
</dbReference>
<keyword evidence="2 6" id="KW-0378">Hydrolase</keyword>
<sequence length="719" mass="80831">MEDDDLVLNIMKPEMKKSVKVSKPAIRTNQLISTNPSYEYFSGVQNIRLGKKSQKKIQNEEENNIKKESEMKSITTDQTRENGSMEKTFKPIRPRNLSELLKDQVESRIEPLFSTIEWKNVSDLYGIHPHLTVLVTSRLKLEKLTSIQSQTLEPLSKGRDALIKAQTGSGKTLSYAIPLFSDLMKIEPPVNRQDGPLALILLPTRELAQQTASVFSEIRYSRVPIVSGLLQGGQKRKQEKALIRKGMNVIISTPQRFLDHLLQTASLKVHSLRWLVIDEADRLTEMNFEKDVKEIVSKISQAKRESSTDPTMHALTTVLVSATLTPKVKYLADLALRDPVNCEANSEETLKDAKVSDCALPEGLTHLTMVTPCKQRLVALASFILLKCRYNDESGKVVIFFSTQNSVDFHYGLFTETLCATEDDLNFPGSTKSLKLYRLHGNMKHKERQNVFSAFSQSAAGVLMTTDVASRGLDLAGVAWVVIYQICGTPVDYVHRVGRTARAGGKGKALLMLLPEEKEYASLLHTRYGINFEEIPLDDVLDGAKNHMKNLKQVPGVQNHMAMCRTGEEAAVHLSLMFLHCVEHNDALHELGEEAFLSFLRAYASLTGEMRSFFTFKRLHLGHMAKAFCLKETPSDIASKVTGKHMPANGKPIRGGKRQKIEEKVTEPLFENQPERGGNHKLAWKHREDSNSRRDFIPRVRKVAPSELAKKNMLAEFGL</sequence>
<evidence type="ECO:0000256" key="4">
    <source>
        <dbReference type="ARBA" id="ARBA00022840"/>
    </source>
</evidence>
<dbReference type="SMART" id="SM01178">
    <property type="entry name" value="DUF4217"/>
    <property type="match status" value="1"/>
</dbReference>
<dbReference type="InterPro" id="IPR027417">
    <property type="entry name" value="P-loop_NTPase"/>
</dbReference>
<protein>
    <recommendedName>
        <fullName evidence="7">ATP-dependent RNA helicase</fullName>
        <ecNumber evidence="7">3.6.4.13</ecNumber>
    </recommendedName>
</protein>
<accession>A0ABD2Q8M9</accession>
<dbReference type="InterPro" id="IPR001650">
    <property type="entry name" value="Helicase_C-like"/>
</dbReference>
<dbReference type="PROSITE" id="PS51194">
    <property type="entry name" value="HELICASE_CTER"/>
    <property type="match status" value="1"/>
</dbReference>
<keyword evidence="5 7" id="KW-0694">RNA-binding</keyword>
<proteinExistence type="inferred from homology"/>
<evidence type="ECO:0000256" key="1">
    <source>
        <dbReference type="ARBA" id="ARBA00022741"/>
    </source>
</evidence>
<reference evidence="11 12" key="1">
    <citation type="submission" date="2024-11" db="EMBL/GenBank/DDBJ databases">
        <title>Adaptive evolution of stress response genes in parasites aligns with host niche diversity.</title>
        <authorList>
            <person name="Hahn C."/>
            <person name="Resl P."/>
        </authorList>
    </citation>
    <scope>NUCLEOTIDE SEQUENCE [LARGE SCALE GENOMIC DNA]</scope>
    <source>
        <strain evidence="11">EGGRZ-B1_66</strain>
        <tissue evidence="11">Body</tissue>
    </source>
</reference>
<dbReference type="Pfam" id="PF13959">
    <property type="entry name" value="CTE_SPB4"/>
    <property type="match status" value="1"/>
</dbReference>
<comment type="domain">
    <text evidence="7">The Q motif is unique to and characteristic of the DEAD box family of RNA helicases and controls ATP binding and hydrolysis.</text>
</comment>
<dbReference type="Pfam" id="PF00270">
    <property type="entry name" value="DEAD"/>
    <property type="match status" value="1"/>
</dbReference>
<feature type="domain" description="Helicase ATP-binding" evidence="9">
    <location>
        <begin position="152"/>
        <end position="342"/>
    </location>
</feature>
<dbReference type="PROSITE" id="PS00039">
    <property type="entry name" value="DEAD_ATP_HELICASE"/>
    <property type="match status" value="1"/>
</dbReference>
<dbReference type="AlphaFoldDB" id="A0ABD2Q8M9"/>
<comment type="function">
    <text evidence="7">RNA helicase.</text>
</comment>
<gene>
    <name evidence="11" type="primary">DDX31</name>
    <name evidence="11" type="ORF">Ciccas_005439</name>
</gene>
<dbReference type="GO" id="GO:0005524">
    <property type="term" value="F:ATP binding"/>
    <property type="evidence" value="ECO:0007669"/>
    <property type="project" value="UniProtKB-UniRule"/>
</dbReference>
<dbReference type="InterPro" id="IPR014001">
    <property type="entry name" value="Helicase_ATP-bd"/>
</dbReference>
<dbReference type="EMBL" id="JBJKFK010000638">
    <property type="protein sequence ID" value="KAL3315924.1"/>
    <property type="molecule type" value="Genomic_DNA"/>
</dbReference>
<dbReference type="GO" id="GO:0003723">
    <property type="term" value="F:RNA binding"/>
    <property type="evidence" value="ECO:0007669"/>
    <property type="project" value="UniProtKB-UniRule"/>
</dbReference>
<evidence type="ECO:0000313" key="11">
    <source>
        <dbReference type="EMBL" id="KAL3315924.1"/>
    </source>
</evidence>
<comment type="caution">
    <text evidence="11">The sequence shown here is derived from an EMBL/GenBank/DDBJ whole genome shotgun (WGS) entry which is preliminary data.</text>
</comment>
<evidence type="ECO:0000313" key="12">
    <source>
        <dbReference type="Proteomes" id="UP001626550"/>
    </source>
</evidence>
<keyword evidence="3 6" id="KW-0347">Helicase</keyword>
<keyword evidence="12" id="KW-1185">Reference proteome</keyword>
<dbReference type="Gene3D" id="3.40.50.300">
    <property type="entry name" value="P-loop containing nucleotide triphosphate hydrolases"/>
    <property type="match status" value="2"/>
</dbReference>
<dbReference type="GO" id="GO:0003724">
    <property type="term" value="F:RNA helicase activity"/>
    <property type="evidence" value="ECO:0007669"/>
    <property type="project" value="UniProtKB-EC"/>
</dbReference>
<dbReference type="CDD" id="cd18787">
    <property type="entry name" value="SF2_C_DEAD"/>
    <property type="match status" value="1"/>
</dbReference>
<evidence type="ECO:0000259" key="10">
    <source>
        <dbReference type="PROSITE" id="PS51194"/>
    </source>
</evidence>
<dbReference type="InterPro" id="IPR011545">
    <property type="entry name" value="DEAD/DEAH_box_helicase_dom"/>
</dbReference>
<evidence type="ECO:0000256" key="7">
    <source>
        <dbReference type="RuleBase" id="RU365068"/>
    </source>
</evidence>
<dbReference type="GO" id="GO:0016787">
    <property type="term" value="F:hydrolase activity"/>
    <property type="evidence" value="ECO:0007669"/>
    <property type="project" value="UniProtKB-KW"/>
</dbReference>
<dbReference type="Pfam" id="PF00271">
    <property type="entry name" value="Helicase_C"/>
    <property type="match status" value="1"/>
</dbReference>